<evidence type="ECO:0000313" key="3">
    <source>
        <dbReference type="Proteomes" id="UP000789405"/>
    </source>
</evidence>
<accession>A0A9N9HW04</accession>
<gene>
    <name evidence="2" type="ORF">DERYTH_LOCUS13480</name>
</gene>
<feature type="compositionally biased region" description="Polar residues" evidence="1">
    <location>
        <begin position="1"/>
        <end position="12"/>
    </location>
</feature>
<feature type="non-terminal residue" evidence="2">
    <location>
        <position position="1"/>
    </location>
</feature>
<dbReference type="Proteomes" id="UP000789405">
    <property type="component" value="Unassembled WGS sequence"/>
</dbReference>
<proteinExistence type="predicted"/>
<sequence>ASMECSSGGNTNAKDRSVENIPRKQCRENEIKYGGYDRKENL</sequence>
<evidence type="ECO:0000256" key="1">
    <source>
        <dbReference type="SAM" id="MobiDB-lite"/>
    </source>
</evidence>
<reference evidence="2" key="1">
    <citation type="submission" date="2021-06" db="EMBL/GenBank/DDBJ databases">
        <authorList>
            <person name="Kallberg Y."/>
            <person name="Tangrot J."/>
            <person name="Rosling A."/>
        </authorList>
    </citation>
    <scope>NUCLEOTIDE SEQUENCE</scope>
    <source>
        <strain evidence="2">MA453B</strain>
    </source>
</reference>
<protein>
    <submittedName>
        <fullName evidence="2">15690_t:CDS:1</fullName>
    </submittedName>
</protein>
<feature type="region of interest" description="Disordered" evidence="1">
    <location>
        <begin position="1"/>
        <end position="23"/>
    </location>
</feature>
<comment type="caution">
    <text evidence="2">The sequence shown here is derived from an EMBL/GenBank/DDBJ whole genome shotgun (WGS) entry which is preliminary data.</text>
</comment>
<evidence type="ECO:0000313" key="2">
    <source>
        <dbReference type="EMBL" id="CAG8709370.1"/>
    </source>
</evidence>
<dbReference type="EMBL" id="CAJVPY010009493">
    <property type="protein sequence ID" value="CAG8709370.1"/>
    <property type="molecule type" value="Genomic_DNA"/>
</dbReference>
<name>A0A9N9HW04_9GLOM</name>
<dbReference type="AlphaFoldDB" id="A0A9N9HW04"/>
<organism evidence="2 3">
    <name type="scientific">Dentiscutata erythropus</name>
    <dbReference type="NCBI Taxonomy" id="1348616"/>
    <lineage>
        <taxon>Eukaryota</taxon>
        <taxon>Fungi</taxon>
        <taxon>Fungi incertae sedis</taxon>
        <taxon>Mucoromycota</taxon>
        <taxon>Glomeromycotina</taxon>
        <taxon>Glomeromycetes</taxon>
        <taxon>Diversisporales</taxon>
        <taxon>Gigasporaceae</taxon>
        <taxon>Dentiscutata</taxon>
    </lineage>
</organism>
<keyword evidence="3" id="KW-1185">Reference proteome</keyword>
<feature type="compositionally biased region" description="Basic and acidic residues" evidence="1">
    <location>
        <begin position="13"/>
        <end position="23"/>
    </location>
</feature>